<feature type="non-terminal residue" evidence="1">
    <location>
        <position position="143"/>
    </location>
</feature>
<accession>X1B8K3</accession>
<reference evidence="1" key="1">
    <citation type="journal article" date="2014" name="Front. Microbiol.">
        <title>High frequency of phylogenetically diverse reductive dehalogenase-homologous genes in deep subseafloor sedimentary metagenomes.</title>
        <authorList>
            <person name="Kawai M."/>
            <person name="Futagami T."/>
            <person name="Toyoda A."/>
            <person name="Takaki Y."/>
            <person name="Nishi S."/>
            <person name="Hori S."/>
            <person name="Arai W."/>
            <person name="Tsubouchi T."/>
            <person name="Morono Y."/>
            <person name="Uchiyama I."/>
            <person name="Ito T."/>
            <person name="Fujiyama A."/>
            <person name="Inagaki F."/>
            <person name="Takami H."/>
        </authorList>
    </citation>
    <scope>NUCLEOTIDE SEQUENCE</scope>
    <source>
        <strain evidence="1">Expedition CK06-06</strain>
    </source>
</reference>
<dbReference type="AlphaFoldDB" id="X1B8K3"/>
<protein>
    <submittedName>
        <fullName evidence="1">Uncharacterized protein</fullName>
    </submittedName>
</protein>
<gene>
    <name evidence="1" type="ORF">S01H4_40523</name>
</gene>
<dbReference type="EMBL" id="BART01022076">
    <property type="protein sequence ID" value="GAG92084.1"/>
    <property type="molecule type" value="Genomic_DNA"/>
</dbReference>
<proteinExistence type="predicted"/>
<comment type="caution">
    <text evidence="1">The sequence shown here is derived from an EMBL/GenBank/DDBJ whole genome shotgun (WGS) entry which is preliminary data.</text>
</comment>
<organism evidence="1">
    <name type="scientific">marine sediment metagenome</name>
    <dbReference type="NCBI Taxonomy" id="412755"/>
    <lineage>
        <taxon>unclassified sequences</taxon>
        <taxon>metagenomes</taxon>
        <taxon>ecological metagenomes</taxon>
    </lineage>
</organism>
<name>X1B8K3_9ZZZZ</name>
<sequence length="143" mass="15750">MKKRLTLVLAICIILSAVATASDISVSSNTAETTGYIFWEAQDIYLNTQYFSELENPVLFLQFDTPGASAPGLFQIGSGWWLNNLYVAGFYGFSNPYTLGTLEDIEIDTDLILDGSGLIVGKTEVRDVEVDYLKGSTNDIKLF</sequence>
<evidence type="ECO:0000313" key="1">
    <source>
        <dbReference type="EMBL" id="GAG92084.1"/>
    </source>
</evidence>